<dbReference type="Proteomes" id="UP000323521">
    <property type="component" value="Chromosome"/>
</dbReference>
<dbReference type="NCBIfam" id="TIGR00027">
    <property type="entry name" value="mthyl_TIGR00027"/>
    <property type="match status" value="1"/>
</dbReference>
<comment type="similarity">
    <text evidence="1 4">Belongs to the UPF0677 family.</text>
</comment>
<sequence>MRHLFRLPPVRNYFLKRVYPAGMYEYVIARTKYFDSEFKKALQQGVEQAVIFGAGFDSRGIRFRDISKSTVIFELDAPVTQRAKIDRYKEKGITIPPNLVFIPIDFDKENISDRLAESGFQRDKKSLFLLEGLTMYLQPESVDQTFQIIREFAGPGSMVVFDHIYASVVRGENLYEGERQLSLSVLKRKESFCFGIEKGHINEFLSEYGFEALRIMDAATLEKMFFQDKEGKLLAKVNGTHCIATAIKSGPIDKKDD</sequence>
<keyword evidence="6" id="KW-1185">Reference proteome</keyword>
<keyword evidence="4" id="KW-0949">S-adenosyl-L-methionine</keyword>
<dbReference type="PANTHER" id="PTHR43619:SF2">
    <property type="entry name" value="S-ADENOSYL-L-METHIONINE-DEPENDENT METHYLTRANSFERASES SUPERFAMILY PROTEIN"/>
    <property type="match status" value="1"/>
</dbReference>
<evidence type="ECO:0000256" key="2">
    <source>
        <dbReference type="ARBA" id="ARBA00022603"/>
    </source>
</evidence>
<organism evidence="5 6">
    <name type="scientific">Formimonas warabiya</name>
    <dbReference type="NCBI Taxonomy" id="1761012"/>
    <lineage>
        <taxon>Bacteria</taxon>
        <taxon>Bacillati</taxon>
        <taxon>Bacillota</taxon>
        <taxon>Clostridia</taxon>
        <taxon>Eubacteriales</taxon>
        <taxon>Peptococcaceae</taxon>
        <taxon>Candidatus Formimonas</taxon>
    </lineage>
</organism>
<name>A0A3G1L298_FORW1</name>
<proteinExistence type="inferred from homology"/>
<dbReference type="PANTHER" id="PTHR43619">
    <property type="entry name" value="S-ADENOSYL-L-METHIONINE-DEPENDENT METHYLTRANSFERASE YKTD-RELATED"/>
    <property type="match status" value="1"/>
</dbReference>
<keyword evidence="3" id="KW-0808">Transferase</keyword>
<dbReference type="InterPro" id="IPR011610">
    <property type="entry name" value="SAM_mthyl_Trfase_ML2640-like"/>
</dbReference>
<dbReference type="InterPro" id="IPR007213">
    <property type="entry name" value="Ppm1/Ppm2/Tcmp"/>
</dbReference>
<dbReference type="Gene3D" id="3.40.50.150">
    <property type="entry name" value="Vaccinia Virus protein VP39"/>
    <property type="match status" value="1"/>
</dbReference>
<dbReference type="SUPFAM" id="SSF53335">
    <property type="entry name" value="S-adenosyl-L-methionine-dependent methyltransferases"/>
    <property type="match status" value="1"/>
</dbReference>
<accession>A0A3G1L298</accession>
<evidence type="ECO:0000256" key="1">
    <source>
        <dbReference type="ARBA" id="ARBA00008138"/>
    </source>
</evidence>
<protein>
    <recommendedName>
        <fullName evidence="4">S-adenosyl-L-methionine-dependent methyltransferase</fullName>
        <ecNumber evidence="4">2.1.1.-</ecNumber>
    </recommendedName>
</protein>
<dbReference type="AlphaFoldDB" id="A0A3G1L298"/>
<dbReference type="GO" id="GO:0032259">
    <property type="term" value="P:methylation"/>
    <property type="evidence" value="ECO:0007669"/>
    <property type="project" value="UniProtKB-KW"/>
</dbReference>
<evidence type="ECO:0000256" key="4">
    <source>
        <dbReference type="RuleBase" id="RU362030"/>
    </source>
</evidence>
<dbReference type="KEGG" id="fwa:DCMF_20500"/>
<reference evidence="5 6" key="1">
    <citation type="submission" date="2016-10" db="EMBL/GenBank/DDBJ databases">
        <title>Complete Genome Sequence of Peptococcaceae strain DCMF.</title>
        <authorList>
            <person name="Edwards R.J."/>
            <person name="Holland S.I."/>
            <person name="Deshpande N.P."/>
            <person name="Wong Y.K."/>
            <person name="Ertan H."/>
            <person name="Manefield M."/>
            <person name="Russell T.L."/>
            <person name="Lee M.J."/>
        </authorList>
    </citation>
    <scope>NUCLEOTIDE SEQUENCE [LARGE SCALE GENOMIC DNA]</scope>
    <source>
        <strain evidence="5 6">DCMF</strain>
    </source>
</reference>
<dbReference type="GO" id="GO:0008168">
    <property type="term" value="F:methyltransferase activity"/>
    <property type="evidence" value="ECO:0007669"/>
    <property type="project" value="UniProtKB-UniRule"/>
</dbReference>
<dbReference type="InterPro" id="IPR029063">
    <property type="entry name" value="SAM-dependent_MTases_sf"/>
</dbReference>
<evidence type="ECO:0000313" key="6">
    <source>
        <dbReference type="Proteomes" id="UP000323521"/>
    </source>
</evidence>
<dbReference type="Pfam" id="PF04072">
    <property type="entry name" value="LCM"/>
    <property type="match status" value="1"/>
</dbReference>
<evidence type="ECO:0000313" key="5">
    <source>
        <dbReference type="EMBL" id="ATW28774.1"/>
    </source>
</evidence>
<comment type="function">
    <text evidence="4">Exhibits S-adenosyl-L-methionine-dependent methyltransferase activity.</text>
</comment>
<evidence type="ECO:0000256" key="3">
    <source>
        <dbReference type="ARBA" id="ARBA00022679"/>
    </source>
</evidence>
<keyword evidence="2 4" id="KW-0489">Methyltransferase</keyword>
<dbReference type="EMBL" id="CP017634">
    <property type="protein sequence ID" value="ATW28774.1"/>
    <property type="molecule type" value="Genomic_DNA"/>
</dbReference>
<dbReference type="EC" id="2.1.1.-" evidence="4"/>
<gene>
    <name evidence="5" type="ORF">DCMF_20500</name>
</gene>